<dbReference type="OrthoDB" id="3183782at2759"/>
<name>A0A6A5ZFY1_9PLEO</name>
<dbReference type="SUPFAM" id="SSF54909">
    <property type="entry name" value="Dimeric alpha+beta barrel"/>
    <property type="match status" value="1"/>
</dbReference>
<evidence type="ECO:0000259" key="2">
    <source>
        <dbReference type="Pfam" id="PF07110"/>
    </source>
</evidence>
<evidence type="ECO:0000256" key="1">
    <source>
        <dbReference type="ARBA" id="ARBA00005986"/>
    </source>
</evidence>
<evidence type="ECO:0000313" key="3">
    <source>
        <dbReference type="EMBL" id="KAF2117321.1"/>
    </source>
</evidence>
<dbReference type="Gene3D" id="3.30.70.100">
    <property type="match status" value="1"/>
</dbReference>
<dbReference type="InterPro" id="IPR009799">
    <property type="entry name" value="EthD_dom"/>
</dbReference>
<comment type="similarity">
    <text evidence="1">Belongs to the tpcK family.</text>
</comment>
<organism evidence="3 4">
    <name type="scientific">Lophiotrema nucula</name>
    <dbReference type="NCBI Taxonomy" id="690887"/>
    <lineage>
        <taxon>Eukaryota</taxon>
        <taxon>Fungi</taxon>
        <taxon>Dikarya</taxon>
        <taxon>Ascomycota</taxon>
        <taxon>Pezizomycotina</taxon>
        <taxon>Dothideomycetes</taxon>
        <taxon>Pleosporomycetidae</taxon>
        <taxon>Pleosporales</taxon>
        <taxon>Lophiotremataceae</taxon>
        <taxon>Lophiotrema</taxon>
    </lineage>
</organism>
<gene>
    <name evidence="3" type="ORF">BDV96DRAFT_571901</name>
</gene>
<dbReference type="Pfam" id="PF07110">
    <property type="entry name" value="EthD"/>
    <property type="match status" value="1"/>
</dbReference>
<evidence type="ECO:0000313" key="4">
    <source>
        <dbReference type="Proteomes" id="UP000799770"/>
    </source>
</evidence>
<reference evidence="3" key="1">
    <citation type="journal article" date="2020" name="Stud. Mycol.">
        <title>101 Dothideomycetes genomes: a test case for predicting lifestyles and emergence of pathogens.</title>
        <authorList>
            <person name="Haridas S."/>
            <person name="Albert R."/>
            <person name="Binder M."/>
            <person name="Bloem J."/>
            <person name="Labutti K."/>
            <person name="Salamov A."/>
            <person name="Andreopoulos B."/>
            <person name="Baker S."/>
            <person name="Barry K."/>
            <person name="Bills G."/>
            <person name="Bluhm B."/>
            <person name="Cannon C."/>
            <person name="Castanera R."/>
            <person name="Culley D."/>
            <person name="Daum C."/>
            <person name="Ezra D."/>
            <person name="Gonzalez J."/>
            <person name="Henrissat B."/>
            <person name="Kuo A."/>
            <person name="Liang C."/>
            <person name="Lipzen A."/>
            <person name="Lutzoni F."/>
            <person name="Magnuson J."/>
            <person name="Mondo S."/>
            <person name="Nolan M."/>
            <person name="Ohm R."/>
            <person name="Pangilinan J."/>
            <person name="Park H.-J."/>
            <person name="Ramirez L."/>
            <person name="Alfaro M."/>
            <person name="Sun H."/>
            <person name="Tritt A."/>
            <person name="Yoshinaga Y."/>
            <person name="Zwiers L.-H."/>
            <person name="Turgeon B."/>
            <person name="Goodwin S."/>
            <person name="Spatafora J."/>
            <person name="Crous P."/>
            <person name="Grigoriev I."/>
        </authorList>
    </citation>
    <scope>NUCLEOTIDE SEQUENCE</scope>
    <source>
        <strain evidence="3">CBS 627.86</strain>
    </source>
</reference>
<dbReference type="GO" id="GO:0016491">
    <property type="term" value="F:oxidoreductase activity"/>
    <property type="evidence" value="ECO:0007669"/>
    <property type="project" value="InterPro"/>
</dbReference>
<dbReference type="InterPro" id="IPR011008">
    <property type="entry name" value="Dimeric_a/b-barrel"/>
</dbReference>
<proteinExistence type="inferred from homology"/>
<sequence>MSSPPVIQVIAYLKRNPALTRDEFYEHWEKKHAPIAKPFFEKHGVTRYQQIQASGTILANRSHSDTTETVEFDGIALSQTSDPGLMMKGLASVEEGGDAYYNEVVKVDEDRFLDRQAPGEGVVAVFFGKEIAVI</sequence>
<keyword evidence="4" id="KW-1185">Reference proteome</keyword>
<dbReference type="EMBL" id="ML977319">
    <property type="protein sequence ID" value="KAF2117321.1"/>
    <property type="molecule type" value="Genomic_DNA"/>
</dbReference>
<dbReference type="Proteomes" id="UP000799770">
    <property type="component" value="Unassembled WGS sequence"/>
</dbReference>
<feature type="domain" description="EthD" evidence="2">
    <location>
        <begin position="17"/>
        <end position="115"/>
    </location>
</feature>
<protein>
    <recommendedName>
        <fullName evidence="2">EthD domain-containing protein</fullName>
    </recommendedName>
</protein>
<accession>A0A6A5ZFY1</accession>
<dbReference type="AlphaFoldDB" id="A0A6A5ZFY1"/>